<comment type="caution">
    <text evidence="2">The sequence shown here is derived from an EMBL/GenBank/DDBJ whole genome shotgun (WGS) entry which is preliminary data.</text>
</comment>
<accession>A0ABR0A1A8</accession>
<feature type="chain" id="PRO_5045598409" evidence="1">
    <location>
        <begin position="18"/>
        <end position="204"/>
    </location>
</feature>
<proteinExistence type="predicted"/>
<protein>
    <submittedName>
        <fullName evidence="2">Uncharacterized protein</fullName>
    </submittedName>
</protein>
<reference evidence="2 3" key="1">
    <citation type="journal article" date="2023" name="Nucleic Acids Res.">
        <title>The hologenome of Daphnia magna reveals possible DNA methylation and microbiome-mediated evolution of the host genome.</title>
        <authorList>
            <person name="Chaturvedi A."/>
            <person name="Li X."/>
            <person name="Dhandapani V."/>
            <person name="Marshall H."/>
            <person name="Kissane S."/>
            <person name="Cuenca-Cambronero M."/>
            <person name="Asole G."/>
            <person name="Calvet F."/>
            <person name="Ruiz-Romero M."/>
            <person name="Marangio P."/>
            <person name="Guigo R."/>
            <person name="Rago D."/>
            <person name="Mirbahai L."/>
            <person name="Eastwood N."/>
            <person name="Colbourne J.K."/>
            <person name="Zhou J."/>
            <person name="Mallon E."/>
            <person name="Orsini L."/>
        </authorList>
    </citation>
    <scope>NUCLEOTIDE SEQUENCE [LARGE SCALE GENOMIC DNA]</scope>
    <source>
        <strain evidence="2">LRV0_1</strain>
    </source>
</reference>
<gene>
    <name evidence="2" type="ORF">OUZ56_000972</name>
</gene>
<feature type="signal peptide" evidence="1">
    <location>
        <begin position="1"/>
        <end position="17"/>
    </location>
</feature>
<name>A0ABR0A1A8_9CRUS</name>
<evidence type="ECO:0000256" key="1">
    <source>
        <dbReference type="SAM" id="SignalP"/>
    </source>
</evidence>
<keyword evidence="3" id="KW-1185">Reference proteome</keyword>
<sequence>MKSKIALILLFAVAAQAQLIGSYHGNPLPAAIPFQWLSQGQLVPSKFYAYPVQPSYYYRDIAGNNIGSWAYFNPSVQMDANVPGAVVDPKSSAAPVRTKRQIQLRYRGGGRHGRSLNDRSLSERAAHMVATPDRKERQIQLRYRGSARRGRSVNKLPFFQAFDKFGVAPTRAERQIQLRYRNNVRRRFGRSLNEPSFTGTMPTH</sequence>
<dbReference type="EMBL" id="JAOYFB010000036">
    <property type="protein sequence ID" value="KAK4018937.1"/>
    <property type="molecule type" value="Genomic_DNA"/>
</dbReference>
<organism evidence="2 3">
    <name type="scientific">Daphnia magna</name>
    <dbReference type="NCBI Taxonomy" id="35525"/>
    <lineage>
        <taxon>Eukaryota</taxon>
        <taxon>Metazoa</taxon>
        <taxon>Ecdysozoa</taxon>
        <taxon>Arthropoda</taxon>
        <taxon>Crustacea</taxon>
        <taxon>Branchiopoda</taxon>
        <taxon>Diplostraca</taxon>
        <taxon>Cladocera</taxon>
        <taxon>Anomopoda</taxon>
        <taxon>Daphniidae</taxon>
        <taxon>Daphnia</taxon>
    </lineage>
</organism>
<dbReference type="Proteomes" id="UP001234178">
    <property type="component" value="Unassembled WGS sequence"/>
</dbReference>
<evidence type="ECO:0000313" key="2">
    <source>
        <dbReference type="EMBL" id="KAK4018937.1"/>
    </source>
</evidence>
<keyword evidence="1" id="KW-0732">Signal</keyword>
<evidence type="ECO:0000313" key="3">
    <source>
        <dbReference type="Proteomes" id="UP001234178"/>
    </source>
</evidence>